<keyword evidence="1" id="KW-0732">Signal</keyword>
<dbReference type="AlphaFoldDB" id="A0A6J5EQE1"/>
<evidence type="ECO:0008006" key="4">
    <source>
        <dbReference type="Google" id="ProtNLM"/>
    </source>
</evidence>
<proteinExistence type="predicted"/>
<gene>
    <name evidence="2" type="ORF">LMG29739_05071</name>
</gene>
<accession>A0A6J5EQE1</accession>
<organism evidence="2 3">
    <name type="scientific">Paraburkholderia solisilvae</name>
    <dbReference type="NCBI Taxonomy" id="624376"/>
    <lineage>
        <taxon>Bacteria</taxon>
        <taxon>Pseudomonadati</taxon>
        <taxon>Pseudomonadota</taxon>
        <taxon>Betaproteobacteria</taxon>
        <taxon>Burkholderiales</taxon>
        <taxon>Burkholderiaceae</taxon>
        <taxon>Paraburkholderia</taxon>
    </lineage>
</organism>
<name>A0A6J5EQE1_9BURK</name>
<sequence length="237" mass="25649">MNMKKTVLAVALAMTTASAHAQSAAQTYPTSFDCSKAKSDSEHLICENEDLAAKDVRLADLIKKARTVAADQPAFKEWARNELKDRQKCHDAKCVSDWYDNQLTEYEDELSSYKSAPNQIESNDTLAQPDSAQQMPPACAQIVRVSEICGADVANWLDYNDPAAAAKSRESTAEGVAKFKAAMQQAAKQGKTMAAAQYCASQDLKQKIVGQLGGALTPILFARGDVHNCTNALATLQ</sequence>
<feature type="signal peptide" evidence="1">
    <location>
        <begin position="1"/>
        <end position="21"/>
    </location>
</feature>
<keyword evidence="3" id="KW-1185">Reference proteome</keyword>
<evidence type="ECO:0000256" key="1">
    <source>
        <dbReference type="SAM" id="SignalP"/>
    </source>
</evidence>
<dbReference type="EMBL" id="CADIKF010000051">
    <property type="protein sequence ID" value="CAB3767432.1"/>
    <property type="molecule type" value="Genomic_DNA"/>
</dbReference>
<reference evidence="2 3" key="1">
    <citation type="submission" date="2020-04" db="EMBL/GenBank/DDBJ databases">
        <authorList>
            <person name="De Canck E."/>
        </authorList>
    </citation>
    <scope>NUCLEOTIDE SEQUENCE [LARGE SCALE GENOMIC DNA]</scope>
    <source>
        <strain evidence="2 3">LMG 29739</strain>
    </source>
</reference>
<evidence type="ECO:0000313" key="2">
    <source>
        <dbReference type="EMBL" id="CAB3767432.1"/>
    </source>
</evidence>
<dbReference type="Proteomes" id="UP000494329">
    <property type="component" value="Unassembled WGS sequence"/>
</dbReference>
<evidence type="ECO:0000313" key="3">
    <source>
        <dbReference type="Proteomes" id="UP000494329"/>
    </source>
</evidence>
<protein>
    <recommendedName>
        <fullName evidence="4">Lysozyme inhibitor LprI N-terminal domain-containing protein</fullName>
    </recommendedName>
</protein>
<feature type="chain" id="PRO_5026739447" description="Lysozyme inhibitor LprI N-terminal domain-containing protein" evidence="1">
    <location>
        <begin position="22"/>
        <end position="237"/>
    </location>
</feature>